<gene>
    <name evidence="2" type="ORF">GCM10007872_24340</name>
</gene>
<sequence length="146" mass="16461">MFDCFDASLRNAGYLLISGQILDVTLIATPKQRNTITGKANLREGRISQVWQDNSAKLSHKERHARWTLKFTKAKRQDDGTIPSTDLAIPFSGYKSHISIDRKFWFIQIVGIIQVTIKIGLANIVYNIRRVLCLERISATAQLSSG</sequence>
<feature type="transmembrane region" description="Helical" evidence="1">
    <location>
        <begin position="104"/>
        <end position="126"/>
    </location>
</feature>
<reference evidence="3" key="1">
    <citation type="journal article" date="2019" name="Int. J. Syst. Evol. Microbiol.">
        <title>The Global Catalogue of Microorganisms (GCM) 10K type strain sequencing project: providing services to taxonomists for standard genome sequencing and annotation.</title>
        <authorList>
            <consortium name="The Broad Institute Genomics Platform"/>
            <consortium name="The Broad Institute Genome Sequencing Center for Infectious Disease"/>
            <person name="Wu L."/>
            <person name="Ma J."/>
        </authorList>
    </citation>
    <scope>NUCLEOTIDE SEQUENCE [LARGE SCALE GENOMIC DNA]</scope>
    <source>
        <strain evidence="3">NBRC 12467</strain>
    </source>
</reference>
<evidence type="ECO:0000256" key="1">
    <source>
        <dbReference type="SAM" id="Phobius"/>
    </source>
</evidence>
<evidence type="ECO:0008006" key="4">
    <source>
        <dbReference type="Google" id="ProtNLM"/>
    </source>
</evidence>
<evidence type="ECO:0000313" key="3">
    <source>
        <dbReference type="Proteomes" id="UP001156708"/>
    </source>
</evidence>
<proteinExistence type="predicted"/>
<keyword evidence="1" id="KW-1133">Transmembrane helix</keyword>
<protein>
    <recommendedName>
        <fullName evidence="4">Transposase DDE domain-containing protein</fullName>
    </recommendedName>
</protein>
<keyword evidence="1" id="KW-0812">Transmembrane</keyword>
<name>A0AA37WCY9_9PROT</name>
<keyword evidence="3" id="KW-1185">Reference proteome</keyword>
<comment type="caution">
    <text evidence="2">The sequence shown here is derived from an EMBL/GenBank/DDBJ whole genome shotgun (WGS) entry which is preliminary data.</text>
</comment>
<keyword evidence="1" id="KW-0472">Membrane</keyword>
<organism evidence="2 3">
    <name type="scientific">Gluconobacter sphaericus NBRC 12467</name>
    <dbReference type="NCBI Taxonomy" id="1307951"/>
    <lineage>
        <taxon>Bacteria</taxon>
        <taxon>Pseudomonadati</taxon>
        <taxon>Pseudomonadota</taxon>
        <taxon>Alphaproteobacteria</taxon>
        <taxon>Acetobacterales</taxon>
        <taxon>Acetobacteraceae</taxon>
        <taxon>Gluconobacter</taxon>
    </lineage>
</organism>
<evidence type="ECO:0000313" key="2">
    <source>
        <dbReference type="EMBL" id="GLQ85524.1"/>
    </source>
</evidence>
<dbReference type="EMBL" id="BSNZ01000018">
    <property type="protein sequence ID" value="GLQ85524.1"/>
    <property type="molecule type" value="Genomic_DNA"/>
</dbReference>
<dbReference type="Proteomes" id="UP001156708">
    <property type="component" value="Unassembled WGS sequence"/>
</dbReference>
<dbReference type="AlphaFoldDB" id="A0AA37WCY9"/>
<accession>A0AA37WCY9</accession>